<dbReference type="NCBIfam" id="TIGR00693">
    <property type="entry name" value="thiE"/>
    <property type="match status" value="1"/>
</dbReference>
<dbReference type="Gene3D" id="3.20.20.70">
    <property type="entry name" value="Aldolase class I"/>
    <property type="match status" value="1"/>
</dbReference>
<dbReference type="GO" id="GO:0009228">
    <property type="term" value="P:thiamine biosynthetic process"/>
    <property type="evidence" value="ECO:0007669"/>
    <property type="project" value="UniProtKB-KW"/>
</dbReference>
<comment type="caution">
    <text evidence="14">The sequence shown here is derived from an EMBL/GenBank/DDBJ whole genome shotgun (WGS) entry which is preliminary data.</text>
</comment>
<evidence type="ECO:0000313" key="14">
    <source>
        <dbReference type="EMBL" id="HCT14187.1"/>
    </source>
</evidence>
<name>A0A3D4SYU5_9CORY</name>
<dbReference type="Proteomes" id="UP000261739">
    <property type="component" value="Unassembled WGS sequence"/>
</dbReference>
<dbReference type="PANTHER" id="PTHR20857">
    <property type="entry name" value="THIAMINE-PHOSPHATE PYROPHOSPHORYLASE"/>
    <property type="match status" value="1"/>
</dbReference>
<feature type="binding site" evidence="10">
    <location>
        <position position="157"/>
    </location>
    <ligand>
        <name>4-amino-2-methyl-5-(diphosphooxymethyl)pyrimidine</name>
        <dbReference type="ChEBI" id="CHEBI:57841"/>
    </ligand>
</feature>
<dbReference type="RefSeq" id="WP_010122316.1">
    <property type="nucleotide sequence ID" value="NZ_DAITTW010000092.1"/>
</dbReference>
<accession>A0A3D4SYU5</accession>
<dbReference type="GO" id="GO:0000287">
    <property type="term" value="F:magnesium ion binding"/>
    <property type="evidence" value="ECO:0007669"/>
    <property type="project" value="UniProtKB-UniRule"/>
</dbReference>
<comment type="catalytic activity">
    <reaction evidence="8 10 11">
        <text>2-(2-carboxy-4-methylthiazol-5-yl)ethyl phosphate + 4-amino-2-methyl-5-(diphosphooxymethyl)pyrimidine + 2 H(+) = thiamine phosphate + CO2 + diphosphate</text>
        <dbReference type="Rhea" id="RHEA:47848"/>
        <dbReference type="ChEBI" id="CHEBI:15378"/>
        <dbReference type="ChEBI" id="CHEBI:16526"/>
        <dbReference type="ChEBI" id="CHEBI:33019"/>
        <dbReference type="ChEBI" id="CHEBI:37575"/>
        <dbReference type="ChEBI" id="CHEBI:57841"/>
        <dbReference type="ChEBI" id="CHEBI:62890"/>
        <dbReference type="EC" id="2.5.1.3"/>
    </reaction>
</comment>
<comment type="catalytic activity">
    <reaction evidence="9 10 11">
        <text>2-[(2R,5Z)-2-carboxy-4-methylthiazol-5(2H)-ylidene]ethyl phosphate + 4-amino-2-methyl-5-(diphosphooxymethyl)pyrimidine + 2 H(+) = thiamine phosphate + CO2 + diphosphate</text>
        <dbReference type="Rhea" id="RHEA:47844"/>
        <dbReference type="ChEBI" id="CHEBI:15378"/>
        <dbReference type="ChEBI" id="CHEBI:16526"/>
        <dbReference type="ChEBI" id="CHEBI:33019"/>
        <dbReference type="ChEBI" id="CHEBI:37575"/>
        <dbReference type="ChEBI" id="CHEBI:57841"/>
        <dbReference type="ChEBI" id="CHEBI:62899"/>
        <dbReference type="EC" id="2.5.1.3"/>
    </reaction>
</comment>
<evidence type="ECO:0000256" key="5">
    <source>
        <dbReference type="ARBA" id="ARBA00022842"/>
    </source>
</evidence>
<keyword evidence="5 10" id="KW-0460">Magnesium</keyword>
<comment type="caution">
    <text evidence="10">Lacks conserved residue(s) required for the propagation of feature annotation.</text>
</comment>
<evidence type="ECO:0000256" key="8">
    <source>
        <dbReference type="ARBA" id="ARBA00047851"/>
    </source>
</evidence>
<evidence type="ECO:0000256" key="1">
    <source>
        <dbReference type="ARBA" id="ARBA00003814"/>
    </source>
</evidence>
<dbReference type="InterPro" id="IPR036206">
    <property type="entry name" value="ThiamineP_synth_sf"/>
</dbReference>
<dbReference type="GO" id="GO:0005737">
    <property type="term" value="C:cytoplasm"/>
    <property type="evidence" value="ECO:0007669"/>
    <property type="project" value="TreeGrafter"/>
</dbReference>
<feature type="binding site" evidence="10">
    <location>
        <position position="108"/>
    </location>
    <ligand>
        <name>Mg(2+)</name>
        <dbReference type="ChEBI" id="CHEBI:18420"/>
    </ligand>
</feature>
<feature type="binding site" evidence="10">
    <location>
        <begin position="154"/>
        <end position="156"/>
    </location>
    <ligand>
        <name>2-[(2R,5Z)-2-carboxy-4-methylthiazol-5(2H)-ylidene]ethyl phosphate</name>
        <dbReference type="ChEBI" id="CHEBI:62899"/>
    </ligand>
</feature>
<comment type="similarity">
    <text evidence="10 11">Belongs to the thiamine-phosphate synthase family.</text>
</comment>
<reference evidence="14 15" key="1">
    <citation type="journal article" date="2018" name="Nat. Biotechnol.">
        <title>A standardized bacterial taxonomy based on genome phylogeny substantially revises the tree of life.</title>
        <authorList>
            <person name="Parks D.H."/>
            <person name="Chuvochina M."/>
            <person name="Waite D.W."/>
            <person name="Rinke C."/>
            <person name="Skarshewski A."/>
            <person name="Chaumeil P.A."/>
            <person name="Hugenholtz P."/>
        </authorList>
    </citation>
    <scope>NUCLEOTIDE SEQUENCE [LARGE SCALE GENOMIC DNA]</scope>
    <source>
        <strain evidence="14">UBA11247</strain>
    </source>
</reference>
<dbReference type="Pfam" id="PF02581">
    <property type="entry name" value="TMP-TENI"/>
    <property type="match status" value="1"/>
</dbReference>
<dbReference type="CDD" id="cd00564">
    <property type="entry name" value="TMP_TenI"/>
    <property type="match status" value="1"/>
</dbReference>
<comment type="function">
    <text evidence="1 10">Condenses 4-methyl-5-(beta-hydroxyethyl)thiazole monophosphate (THZ-P) and 2-methyl-4-amino-5-hydroxymethyl pyrimidine pyrophosphate (HMP-PP) to form thiamine monophosphate (TMP).</text>
</comment>
<evidence type="ECO:0000256" key="10">
    <source>
        <dbReference type="HAMAP-Rule" id="MF_00097"/>
    </source>
</evidence>
<evidence type="ECO:0000256" key="6">
    <source>
        <dbReference type="ARBA" id="ARBA00022977"/>
    </source>
</evidence>
<feature type="binding site" evidence="10">
    <location>
        <position position="88"/>
    </location>
    <ligand>
        <name>4-amino-2-methyl-5-(diphosphooxymethyl)pyrimidine</name>
        <dbReference type="ChEBI" id="CHEBI:57841"/>
    </ligand>
</feature>
<gene>
    <name evidence="10" type="primary">thiE</name>
    <name evidence="14" type="ORF">DIW82_05150</name>
</gene>
<evidence type="ECO:0000256" key="7">
    <source>
        <dbReference type="ARBA" id="ARBA00047334"/>
    </source>
</evidence>
<feature type="binding site" evidence="10">
    <location>
        <begin position="56"/>
        <end position="60"/>
    </location>
    <ligand>
        <name>4-amino-2-methyl-5-(diphosphooxymethyl)pyrimidine</name>
        <dbReference type="ChEBI" id="CHEBI:57841"/>
    </ligand>
</feature>
<evidence type="ECO:0000259" key="13">
    <source>
        <dbReference type="Pfam" id="PF02581"/>
    </source>
</evidence>
<dbReference type="HAMAP" id="MF_00097">
    <property type="entry name" value="TMP_synthase"/>
    <property type="match status" value="1"/>
</dbReference>
<dbReference type="AlphaFoldDB" id="A0A3D4SYU5"/>
<dbReference type="EC" id="2.5.1.3" evidence="10"/>
<evidence type="ECO:0000256" key="3">
    <source>
        <dbReference type="ARBA" id="ARBA00022679"/>
    </source>
</evidence>
<feature type="binding site" evidence="10">
    <location>
        <position position="127"/>
    </location>
    <ligand>
        <name>4-amino-2-methyl-5-(diphosphooxymethyl)pyrimidine</name>
        <dbReference type="ChEBI" id="CHEBI:57841"/>
    </ligand>
</feature>
<dbReference type="InterPro" id="IPR013785">
    <property type="entry name" value="Aldolase_TIM"/>
</dbReference>
<dbReference type="STRING" id="863239.GCA_000213935_00371"/>
<evidence type="ECO:0000256" key="9">
    <source>
        <dbReference type="ARBA" id="ARBA00047883"/>
    </source>
</evidence>
<protein>
    <recommendedName>
        <fullName evidence="10">Thiamine-phosphate synthase</fullName>
        <shortName evidence="10">TP synthase</shortName>
        <shortName evidence="10">TPS</shortName>
        <ecNumber evidence="10">2.5.1.3</ecNumber>
    </recommendedName>
    <alternativeName>
        <fullName evidence="10">Thiamine-phosphate pyrophosphorylase</fullName>
        <shortName evidence="10">TMP pyrophosphorylase</shortName>
        <shortName evidence="10">TMP-PPase</shortName>
    </alternativeName>
</protein>
<dbReference type="InterPro" id="IPR022998">
    <property type="entry name" value="ThiamineP_synth_TenI"/>
</dbReference>
<feature type="binding site" evidence="10">
    <location>
        <position position="89"/>
    </location>
    <ligand>
        <name>Mg(2+)</name>
        <dbReference type="ChEBI" id="CHEBI:18420"/>
    </ligand>
</feature>
<keyword evidence="6 10" id="KW-0784">Thiamine biosynthesis</keyword>
<feature type="binding site" evidence="10">
    <location>
        <position position="193"/>
    </location>
    <ligand>
        <name>2-[(2R,5Z)-2-carboxy-4-methylthiazol-5(2H)-ylidene]ethyl phosphate</name>
        <dbReference type="ChEBI" id="CHEBI:62899"/>
    </ligand>
</feature>
<comment type="catalytic activity">
    <reaction evidence="7 10 11">
        <text>4-methyl-5-(2-phosphooxyethyl)-thiazole + 4-amino-2-methyl-5-(diphosphooxymethyl)pyrimidine + H(+) = thiamine phosphate + diphosphate</text>
        <dbReference type="Rhea" id="RHEA:22328"/>
        <dbReference type="ChEBI" id="CHEBI:15378"/>
        <dbReference type="ChEBI" id="CHEBI:33019"/>
        <dbReference type="ChEBI" id="CHEBI:37575"/>
        <dbReference type="ChEBI" id="CHEBI:57841"/>
        <dbReference type="ChEBI" id="CHEBI:58296"/>
        <dbReference type="EC" id="2.5.1.3"/>
    </reaction>
</comment>
<keyword evidence="3 10" id="KW-0808">Transferase</keyword>
<dbReference type="GO" id="GO:0009229">
    <property type="term" value="P:thiamine diphosphate biosynthetic process"/>
    <property type="evidence" value="ECO:0007669"/>
    <property type="project" value="UniProtKB-UniRule"/>
</dbReference>
<feature type="domain" description="Thiamine phosphate synthase/TenI" evidence="13">
    <location>
        <begin position="27"/>
        <end position="211"/>
    </location>
</feature>
<sequence>MSILRSAATPDRDLRRHRLDLLSNAALYLCTPARTEQGDLRDFLHAAYDGGVDIIQLRDKSIDTCDEIAALEVLATVAREHGKLFAVNDRADIAALVGADVFHVGQDDLTVPQVRELLGPDVVVGLSTHSLPQARAAMEDGALDYFCTGPLWETPTKPGRAATGLSLVTETAAMLAAAPVAAQREKVWFTIGGVNARTLPEVQDAAASGPASGAASGPASGAAFDGQVPVRAVVVRALTEAADPRAAAAELKAVLGR</sequence>
<evidence type="ECO:0000256" key="11">
    <source>
        <dbReference type="RuleBase" id="RU003826"/>
    </source>
</evidence>
<dbReference type="PANTHER" id="PTHR20857:SF15">
    <property type="entry name" value="THIAMINE-PHOSPHATE SYNTHASE"/>
    <property type="match status" value="1"/>
</dbReference>
<dbReference type="InterPro" id="IPR034291">
    <property type="entry name" value="TMP_synthase"/>
</dbReference>
<evidence type="ECO:0000313" key="15">
    <source>
        <dbReference type="Proteomes" id="UP000261739"/>
    </source>
</evidence>
<dbReference type="UniPathway" id="UPA00060">
    <property type="reaction ID" value="UER00141"/>
</dbReference>
<dbReference type="EMBL" id="DQID01000142">
    <property type="protein sequence ID" value="HCT14187.1"/>
    <property type="molecule type" value="Genomic_DNA"/>
</dbReference>
<evidence type="ECO:0000256" key="4">
    <source>
        <dbReference type="ARBA" id="ARBA00022723"/>
    </source>
</evidence>
<keyword evidence="4 10" id="KW-0479">Metal-binding</keyword>
<evidence type="ECO:0000256" key="2">
    <source>
        <dbReference type="ARBA" id="ARBA00005165"/>
    </source>
</evidence>
<organism evidence="14 15">
    <name type="scientific">Corynebacterium nuruki</name>
    <dbReference type="NCBI Taxonomy" id="1032851"/>
    <lineage>
        <taxon>Bacteria</taxon>
        <taxon>Bacillati</taxon>
        <taxon>Actinomycetota</taxon>
        <taxon>Actinomycetes</taxon>
        <taxon>Mycobacteriales</taxon>
        <taxon>Corynebacteriaceae</taxon>
        <taxon>Corynebacterium</taxon>
    </lineage>
</organism>
<dbReference type="SUPFAM" id="SSF51391">
    <property type="entry name" value="Thiamin phosphate synthase"/>
    <property type="match status" value="1"/>
</dbReference>
<comment type="pathway">
    <text evidence="2 10 12">Cofactor biosynthesis; thiamine diphosphate biosynthesis; thiamine phosphate from 4-amino-2-methyl-5-diphosphomethylpyrimidine and 4-methyl-5-(2-phosphoethyl)-thiazole: step 1/1.</text>
</comment>
<proteinExistence type="inferred from homology"/>
<dbReference type="GO" id="GO:0004789">
    <property type="term" value="F:thiamine-phosphate diphosphorylase activity"/>
    <property type="evidence" value="ECO:0007669"/>
    <property type="project" value="UniProtKB-UniRule"/>
</dbReference>
<evidence type="ECO:0000256" key="12">
    <source>
        <dbReference type="RuleBase" id="RU004253"/>
    </source>
</evidence>
<comment type="cofactor">
    <cofactor evidence="10">
        <name>Mg(2+)</name>
        <dbReference type="ChEBI" id="CHEBI:18420"/>
    </cofactor>
    <text evidence="10">Binds 1 Mg(2+) ion per subunit.</text>
</comment>